<dbReference type="AlphaFoldDB" id="S3BVB5"/>
<proteinExistence type="inferred from homology"/>
<dbReference type="GO" id="GO:1902977">
    <property type="term" value="P:mitotic DNA replication preinitiation complex assembly"/>
    <property type="evidence" value="ECO:0007669"/>
    <property type="project" value="TreeGrafter"/>
</dbReference>
<keyword evidence="11" id="KW-1185">Reference proteome</keyword>
<feature type="region of interest" description="Disordered" evidence="9">
    <location>
        <begin position="250"/>
        <end position="276"/>
    </location>
</feature>
<dbReference type="Gene3D" id="1.10.10.1460">
    <property type="match status" value="1"/>
</dbReference>
<evidence type="ECO:0000256" key="2">
    <source>
        <dbReference type="ARBA" id="ARBA00007276"/>
    </source>
</evidence>
<evidence type="ECO:0000256" key="8">
    <source>
        <dbReference type="RuleBase" id="RU367067"/>
    </source>
</evidence>
<reference evidence="10 11" key="1">
    <citation type="journal article" date="2013" name="BMC Genomics">
        <title>The genome and transcriptome of the pine saprophyte Ophiostoma piceae, and a comparison with the bark beetle-associated pine pathogen Grosmannia clavigera.</title>
        <authorList>
            <person name="Haridas S."/>
            <person name="Wang Y."/>
            <person name="Lim L."/>
            <person name="Massoumi Alamouti S."/>
            <person name="Jackman S."/>
            <person name="Docking R."/>
            <person name="Robertson G."/>
            <person name="Birol I."/>
            <person name="Bohlmann J."/>
            <person name="Breuil C."/>
        </authorList>
    </citation>
    <scope>NUCLEOTIDE SEQUENCE [LARGE SCALE GENOMIC DNA]</scope>
    <source>
        <strain evidence="10 11">UAMH 11346</strain>
    </source>
</reference>
<name>S3BVB5_OPHP1</name>
<dbReference type="OrthoDB" id="8775810at2759"/>
<protein>
    <recommendedName>
        <fullName evidence="3 8">DNA replication regulator SLD2</fullName>
    </recommendedName>
</protein>
<dbReference type="Proteomes" id="UP000016923">
    <property type="component" value="Unassembled WGS sequence"/>
</dbReference>
<evidence type="ECO:0000313" key="11">
    <source>
        <dbReference type="Proteomes" id="UP000016923"/>
    </source>
</evidence>
<comment type="function">
    <text evidence="7 8">Has a role in the initiation of DNA replication. Required at S-phase checkpoint.</text>
</comment>
<feature type="region of interest" description="Disordered" evidence="9">
    <location>
        <begin position="160"/>
        <end position="207"/>
    </location>
</feature>
<feature type="compositionally biased region" description="Acidic residues" evidence="9">
    <location>
        <begin position="474"/>
        <end position="485"/>
    </location>
</feature>
<feature type="region of interest" description="Disordered" evidence="9">
    <location>
        <begin position="531"/>
        <end position="551"/>
    </location>
</feature>
<dbReference type="PANTHER" id="PTHR28124:SF1">
    <property type="entry name" value="DNA REPLICATION REGULATOR SLD2"/>
    <property type="match status" value="1"/>
</dbReference>
<dbReference type="GO" id="GO:0031261">
    <property type="term" value="C:DNA replication preinitiation complex"/>
    <property type="evidence" value="ECO:0007669"/>
    <property type="project" value="TreeGrafter"/>
</dbReference>
<evidence type="ECO:0000313" key="10">
    <source>
        <dbReference type="EMBL" id="EPE03351.1"/>
    </source>
</evidence>
<accession>S3BVB5</accession>
<dbReference type="GO" id="GO:0006270">
    <property type="term" value="P:DNA replication initiation"/>
    <property type="evidence" value="ECO:0007669"/>
    <property type="project" value="UniProtKB-UniRule"/>
</dbReference>
<evidence type="ECO:0000256" key="3">
    <source>
        <dbReference type="ARBA" id="ARBA00018363"/>
    </source>
</evidence>
<dbReference type="GO" id="GO:0000727">
    <property type="term" value="P:double-strand break repair via break-induced replication"/>
    <property type="evidence" value="ECO:0007669"/>
    <property type="project" value="TreeGrafter"/>
</dbReference>
<keyword evidence="4 8" id="KW-0235">DNA replication</keyword>
<dbReference type="OMA" id="AVRMPQK"/>
<feature type="compositionally biased region" description="Basic and acidic residues" evidence="9">
    <location>
        <begin position="99"/>
        <end position="109"/>
    </location>
</feature>
<comment type="similarity">
    <text evidence="2 8">Belongs to the SLD2 family.</text>
</comment>
<dbReference type="GO" id="GO:0003697">
    <property type="term" value="F:single-stranded DNA binding"/>
    <property type="evidence" value="ECO:0007669"/>
    <property type="project" value="TreeGrafter"/>
</dbReference>
<dbReference type="VEuPathDB" id="FungiDB:F503_07654"/>
<evidence type="ECO:0000256" key="1">
    <source>
        <dbReference type="ARBA" id="ARBA00004123"/>
    </source>
</evidence>
<dbReference type="HOGENOM" id="CLU_033089_0_0_1"/>
<feature type="region of interest" description="Disordered" evidence="9">
    <location>
        <begin position="61"/>
        <end position="126"/>
    </location>
</feature>
<dbReference type="GO" id="GO:0003688">
    <property type="term" value="F:DNA replication origin binding"/>
    <property type="evidence" value="ECO:0007669"/>
    <property type="project" value="TreeGrafter"/>
</dbReference>
<keyword evidence="6 8" id="KW-0131">Cell cycle</keyword>
<evidence type="ECO:0000256" key="7">
    <source>
        <dbReference type="ARBA" id="ARBA00025253"/>
    </source>
</evidence>
<feature type="compositionally biased region" description="Basic residues" evidence="9">
    <location>
        <begin position="491"/>
        <end position="501"/>
    </location>
</feature>
<dbReference type="Pfam" id="PF11719">
    <property type="entry name" value="Drc1-Sld2"/>
    <property type="match status" value="1"/>
</dbReference>
<organism evidence="10 11">
    <name type="scientific">Ophiostoma piceae (strain UAMH 11346)</name>
    <name type="common">Sap stain fungus</name>
    <dbReference type="NCBI Taxonomy" id="1262450"/>
    <lineage>
        <taxon>Eukaryota</taxon>
        <taxon>Fungi</taxon>
        <taxon>Dikarya</taxon>
        <taxon>Ascomycota</taxon>
        <taxon>Pezizomycotina</taxon>
        <taxon>Sordariomycetes</taxon>
        <taxon>Sordariomycetidae</taxon>
        <taxon>Ophiostomatales</taxon>
        <taxon>Ophiostomataceae</taxon>
        <taxon>Ophiostoma</taxon>
    </lineage>
</organism>
<evidence type="ECO:0000256" key="4">
    <source>
        <dbReference type="ARBA" id="ARBA00022705"/>
    </source>
</evidence>
<dbReference type="EMBL" id="KE148168">
    <property type="protein sequence ID" value="EPE03351.1"/>
    <property type="molecule type" value="Genomic_DNA"/>
</dbReference>
<evidence type="ECO:0000256" key="6">
    <source>
        <dbReference type="ARBA" id="ARBA00023306"/>
    </source>
</evidence>
<feature type="compositionally biased region" description="Polar residues" evidence="9">
    <location>
        <begin position="251"/>
        <end position="269"/>
    </location>
</feature>
<evidence type="ECO:0000256" key="5">
    <source>
        <dbReference type="ARBA" id="ARBA00023242"/>
    </source>
</evidence>
<gene>
    <name evidence="10" type="ORF">F503_07654</name>
</gene>
<feature type="region of interest" description="Disordered" evidence="9">
    <location>
        <begin position="380"/>
        <end position="513"/>
    </location>
</feature>
<keyword evidence="5 8" id="KW-0539">Nucleus</keyword>
<feature type="compositionally biased region" description="Acidic residues" evidence="9">
    <location>
        <begin position="398"/>
        <end position="408"/>
    </location>
</feature>
<comment type="subcellular location">
    <subcellularLocation>
        <location evidence="1 8">Nucleus</location>
    </subcellularLocation>
</comment>
<dbReference type="InterPro" id="IPR040203">
    <property type="entry name" value="Sld2"/>
</dbReference>
<dbReference type="InterPro" id="IPR021110">
    <property type="entry name" value="DNA_rep_checkpnt_protein"/>
</dbReference>
<feature type="compositionally biased region" description="Basic residues" evidence="9">
    <location>
        <begin position="420"/>
        <end position="430"/>
    </location>
</feature>
<dbReference type="PANTHER" id="PTHR28124">
    <property type="entry name" value="DNA REPLICATION REGULATOR SLD2"/>
    <property type="match status" value="1"/>
</dbReference>
<dbReference type="eggNOG" id="ENOG502SCF7">
    <property type="taxonomic scope" value="Eukaryota"/>
</dbReference>
<evidence type="ECO:0000256" key="9">
    <source>
        <dbReference type="SAM" id="MobiDB-lite"/>
    </source>
</evidence>
<sequence length="551" mass="60488">MLEIDRVAYEAEAQYIRQALKTWETAWAREHGGAKPGRDDIKANEIAKQYTAYNRIRGILSGKAAPEQRQASKPASKPKRKSDADAAQTHTTPSKRRAVAHETPSRHAATDTPSKSGSHVAAETPSISRKLFSPVVPTSIGPTPQRDGRVLGLFDVLNEEEETQKRRQSIDATPSKRGAGKMDATPRKQTIDLANLPFYPSDSDDENENAINVRRLGRTPMSSGRRNLLNHFTAPPRPPAFEARGALGTTPLKSRSANSQAAQTTNLLATPSKDRSAPMEFATPAFLRRQTITLPSVDENGANDENGYYDSPPSKLRLPRKPLVRGLSSVLASLRKAEDDRLDEELDIMREMETETDEAAEGAGTVDDSQRELQQLEALEALEDGSKGEGGQRLLGGFDDEGLYDSEPEEAHDRGQPLRLYKKKGQKRTTRLVNMRPTRTKRVEANNGGDDSSDVVPETQARTSVDGDAGENGGDGENDGSDYEDGTTKTKPSKSKAKTKTKPAQAHPEGAVKKAVRKVNELAHANFKRLKIKNTGTKGGPRFNSRFRRRR</sequence>